<keyword evidence="1" id="KW-1133">Transmembrane helix</keyword>
<dbReference type="Pfam" id="PF07603">
    <property type="entry name" value="Lcl_C"/>
    <property type="match status" value="1"/>
</dbReference>
<sequence length="359" mass="37526">MRKSMTRSARQRVVVVSMICMVIVGIAGCNWFERNGSESPTAPGGRALELGNYAQQSGQSRVVKINGETRQINGVISGGVVAEGLYIEINEQIGTGKPAGIDQVAVSLQDVKITFTGLPSGVSALAVASNGTAIGEYAVNDGSVEIALNDVQWTQWFGPTHYAVTCIAVGNGALKETMAAVSGRLPSGEVLTFGKGFGSVASGGNCPACPSCPGGGTCNPNALPVFSNNGNGTVTDTRTGLIWLQNANCKGVQLGEAAAGAWVARLANGQCGLTDGSTAGQWRLPTVKEFQALLDYSQYNPALPSGHPFSGTAKGTDNNWYWTSTTYKDDSSRAWFVFLAPGTVAHYPKTDTAYAWAVR</sequence>
<evidence type="ECO:0000256" key="1">
    <source>
        <dbReference type="SAM" id="Phobius"/>
    </source>
</evidence>
<keyword evidence="1" id="KW-0812">Transmembrane</keyword>
<dbReference type="AlphaFoldDB" id="A0A081BLB5"/>
<evidence type="ECO:0000313" key="3">
    <source>
        <dbReference type="EMBL" id="GAK51181.1"/>
    </source>
</evidence>
<dbReference type="InterPro" id="IPR011460">
    <property type="entry name" value="Lcl_C"/>
</dbReference>
<dbReference type="PROSITE" id="PS51257">
    <property type="entry name" value="PROKAR_LIPOPROTEIN"/>
    <property type="match status" value="1"/>
</dbReference>
<feature type="transmembrane region" description="Helical" evidence="1">
    <location>
        <begin position="12"/>
        <end position="33"/>
    </location>
</feature>
<evidence type="ECO:0000313" key="4">
    <source>
        <dbReference type="Proteomes" id="UP000030700"/>
    </source>
</evidence>
<dbReference type="EMBL" id="DF820457">
    <property type="protein sequence ID" value="GAK51181.1"/>
    <property type="molecule type" value="Genomic_DNA"/>
</dbReference>
<dbReference type="HOGENOM" id="CLU_672260_0_0_0"/>
<keyword evidence="1" id="KW-0472">Membrane</keyword>
<dbReference type="Proteomes" id="UP000030700">
    <property type="component" value="Unassembled WGS sequence"/>
</dbReference>
<accession>A0A081BLB5</accession>
<reference evidence="3" key="1">
    <citation type="journal article" date="2015" name="PeerJ">
        <title>First genomic representation of candidate bacterial phylum KSB3 points to enhanced environmental sensing as a trigger of wastewater bulking.</title>
        <authorList>
            <person name="Sekiguchi Y."/>
            <person name="Ohashi A."/>
            <person name="Parks D.H."/>
            <person name="Yamauchi T."/>
            <person name="Tyson G.W."/>
            <person name="Hugenholtz P."/>
        </authorList>
    </citation>
    <scope>NUCLEOTIDE SEQUENCE [LARGE SCALE GENOMIC DNA]</scope>
</reference>
<gene>
    <name evidence="3" type="ORF">U14_02423</name>
</gene>
<organism evidence="3">
    <name type="scientific">Candidatus Moduliflexus flocculans</name>
    <dbReference type="NCBI Taxonomy" id="1499966"/>
    <lineage>
        <taxon>Bacteria</taxon>
        <taxon>Candidatus Moduliflexota</taxon>
        <taxon>Candidatus Moduliflexia</taxon>
        <taxon>Candidatus Moduliflexales</taxon>
        <taxon>Candidatus Moduliflexaceae</taxon>
    </lineage>
</organism>
<dbReference type="PANTHER" id="PTHR35812:SF1">
    <property type="entry name" value="LIPOPROTEIN"/>
    <property type="match status" value="1"/>
</dbReference>
<proteinExistence type="predicted"/>
<dbReference type="STRING" id="1499966.U14_02423"/>
<dbReference type="PANTHER" id="PTHR35812">
    <property type="entry name" value="LIPOPROTEIN"/>
    <property type="match status" value="1"/>
</dbReference>
<evidence type="ECO:0000259" key="2">
    <source>
        <dbReference type="Pfam" id="PF07603"/>
    </source>
</evidence>
<keyword evidence="4" id="KW-1185">Reference proteome</keyword>
<name>A0A081BLB5_9BACT</name>
<protein>
    <recommendedName>
        <fullName evidence="2">Lcl C-terminal domain-containing protein</fullName>
    </recommendedName>
</protein>
<feature type="domain" description="Lcl C-terminal" evidence="2">
    <location>
        <begin position="232"/>
        <end position="359"/>
    </location>
</feature>